<accession>A0A498HF96</accession>
<keyword evidence="1" id="KW-0472">Membrane</keyword>
<keyword evidence="1" id="KW-0812">Transmembrane</keyword>
<dbReference type="Proteomes" id="UP000290289">
    <property type="component" value="Chromosome 17"/>
</dbReference>
<proteinExistence type="predicted"/>
<feature type="transmembrane region" description="Helical" evidence="1">
    <location>
        <begin position="37"/>
        <end position="54"/>
    </location>
</feature>
<sequence length="63" mass="7078">MTPIYMEFKLGNWRSQIPIAGMDIAVSKRRRNFSSKFIAAAGLITLCIVMFKQSHDSSSLKQG</sequence>
<evidence type="ECO:0000313" key="3">
    <source>
        <dbReference type="Proteomes" id="UP000290289"/>
    </source>
</evidence>
<keyword evidence="1" id="KW-1133">Transmembrane helix</keyword>
<reference evidence="2 3" key="1">
    <citation type="submission" date="2018-10" db="EMBL/GenBank/DDBJ databases">
        <title>A high-quality apple genome assembly.</title>
        <authorList>
            <person name="Hu J."/>
        </authorList>
    </citation>
    <scope>NUCLEOTIDE SEQUENCE [LARGE SCALE GENOMIC DNA]</scope>
    <source>
        <strain evidence="3">cv. HFTH1</strain>
        <tissue evidence="2">Young leaf</tissue>
    </source>
</reference>
<keyword evidence="3" id="KW-1185">Reference proteome</keyword>
<evidence type="ECO:0000256" key="1">
    <source>
        <dbReference type="SAM" id="Phobius"/>
    </source>
</evidence>
<evidence type="ECO:0000313" key="2">
    <source>
        <dbReference type="EMBL" id="RXH67801.1"/>
    </source>
</evidence>
<organism evidence="2 3">
    <name type="scientific">Malus domestica</name>
    <name type="common">Apple</name>
    <name type="synonym">Pyrus malus</name>
    <dbReference type="NCBI Taxonomy" id="3750"/>
    <lineage>
        <taxon>Eukaryota</taxon>
        <taxon>Viridiplantae</taxon>
        <taxon>Streptophyta</taxon>
        <taxon>Embryophyta</taxon>
        <taxon>Tracheophyta</taxon>
        <taxon>Spermatophyta</taxon>
        <taxon>Magnoliopsida</taxon>
        <taxon>eudicotyledons</taxon>
        <taxon>Gunneridae</taxon>
        <taxon>Pentapetalae</taxon>
        <taxon>rosids</taxon>
        <taxon>fabids</taxon>
        <taxon>Rosales</taxon>
        <taxon>Rosaceae</taxon>
        <taxon>Amygdaloideae</taxon>
        <taxon>Maleae</taxon>
        <taxon>Malus</taxon>
    </lineage>
</organism>
<dbReference type="EMBL" id="RDQH01000343">
    <property type="protein sequence ID" value="RXH67801.1"/>
    <property type="molecule type" value="Genomic_DNA"/>
</dbReference>
<comment type="caution">
    <text evidence="2">The sequence shown here is derived from an EMBL/GenBank/DDBJ whole genome shotgun (WGS) entry which is preliminary data.</text>
</comment>
<protein>
    <submittedName>
        <fullName evidence="2">Uncharacterized protein</fullName>
    </submittedName>
</protein>
<dbReference type="AlphaFoldDB" id="A0A498HF96"/>
<name>A0A498HF96_MALDO</name>
<gene>
    <name evidence="2" type="ORF">DVH24_027948</name>
</gene>